<evidence type="ECO:0000259" key="3">
    <source>
        <dbReference type="Pfam" id="PF05738"/>
    </source>
</evidence>
<dbReference type="EMBL" id="JAFNJU010000005">
    <property type="protein sequence ID" value="MBO1265009.1"/>
    <property type="molecule type" value="Genomic_DNA"/>
</dbReference>
<feature type="chain" id="PRO_5037992528" evidence="2">
    <location>
        <begin position="30"/>
        <end position="1525"/>
    </location>
</feature>
<keyword evidence="1" id="KW-0472">Membrane</keyword>
<dbReference type="SUPFAM" id="SSF49478">
    <property type="entry name" value="Cna protein B-type domain"/>
    <property type="match status" value="13"/>
</dbReference>
<evidence type="ECO:0000313" key="5">
    <source>
        <dbReference type="EMBL" id="MBO1265009.1"/>
    </source>
</evidence>
<name>A0A939H9H6_9CLOT</name>
<feature type="domain" description="CNA-B" evidence="3">
    <location>
        <begin position="369"/>
        <end position="450"/>
    </location>
</feature>
<feature type="domain" description="CNA-B" evidence="3">
    <location>
        <begin position="1215"/>
        <end position="1297"/>
    </location>
</feature>
<dbReference type="RefSeq" id="WP_207599528.1">
    <property type="nucleotide sequence ID" value="NZ_JAFNJU010000005.1"/>
</dbReference>
<protein>
    <submittedName>
        <fullName evidence="5">Cna B-type domain-containing protein</fullName>
    </submittedName>
</protein>
<feature type="domain" description="CNA-B" evidence="3">
    <location>
        <begin position="458"/>
        <end position="539"/>
    </location>
</feature>
<feature type="signal peptide" evidence="2">
    <location>
        <begin position="1"/>
        <end position="29"/>
    </location>
</feature>
<dbReference type="CDD" id="cd00222">
    <property type="entry name" value="CollagenBindB"/>
    <property type="match status" value="12"/>
</dbReference>
<evidence type="ECO:0000313" key="6">
    <source>
        <dbReference type="Proteomes" id="UP000664218"/>
    </source>
</evidence>
<gene>
    <name evidence="5" type="ORF">J3A84_08210</name>
</gene>
<evidence type="ECO:0000259" key="4">
    <source>
        <dbReference type="Pfam" id="PF17802"/>
    </source>
</evidence>
<dbReference type="InterPro" id="IPR008454">
    <property type="entry name" value="Collagen-bd_Cna-like_B-typ_dom"/>
</dbReference>
<feature type="transmembrane region" description="Helical" evidence="1">
    <location>
        <begin position="1501"/>
        <end position="1518"/>
    </location>
</feature>
<feature type="domain" description="CNA-B" evidence="3">
    <location>
        <begin position="1013"/>
        <end position="1095"/>
    </location>
</feature>
<feature type="domain" description="CNA-B" evidence="3">
    <location>
        <begin position="546"/>
        <end position="627"/>
    </location>
</feature>
<evidence type="ECO:0000256" key="1">
    <source>
        <dbReference type="SAM" id="Phobius"/>
    </source>
</evidence>
<dbReference type="NCBIfam" id="TIGR01167">
    <property type="entry name" value="LPXTG_anchor"/>
    <property type="match status" value="1"/>
</dbReference>
<feature type="domain" description="CNA-B" evidence="3">
    <location>
        <begin position="172"/>
        <end position="259"/>
    </location>
</feature>
<feature type="domain" description="CNA-B" evidence="3">
    <location>
        <begin position="1304"/>
        <end position="1384"/>
    </location>
</feature>
<dbReference type="Proteomes" id="UP000664218">
    <property type="component" value="Unassembled WGS sequence"/>
</dbReference>
<dbReference type="Gene3D" id="2.60.40.1140">
    <property type="entry name" value="Collagen-binding surface protein Cna, B-type domain"/>
    <property type="match status" value="13"/>
</dbReference>
<keyword evidence="1" id="KW-1133">Transmembrane helix</keyword>
<feature type="domain" description="CNA-B" evidence="3">
    <location>
        <begin position="901"/>
        <end position="1005"/>
    </location>
</feature>
<dbReference type="Gene3D" id="2.60.40.10">
    <property type="entry name" value="Immunoglobulins"/>
    <property type="match status" value="1"/>
</dbReference>
<feature type="domain" description="CNA-B" evidence="3">
    <location>
        <begin position="279"/>
        <end position="362"/>
    </location>
</feature>
<dbReference type="Pfam" id="PF17802">
    <property type="entry name" value="SpaA"/>
    <property type="match status" value="1"/>
</dbReference>
<feature type="domain" description="CNA-B" evidence="3">
    <location>
        <begin position="812"/>
        <end position="894"/>
    </location>
</feature>
<comment type="caution">
    <text evidence="5">The sequence shown here is derived from an EMBL/GenBank/DDBJ whole genome shotgun (WGS) entry which is preliminary data.</text>
</comment>
<proteinExistence type="predicted"/>
<sequence length="1525" mass="171289">MKVGKTLRTLLSFFIAFAMVFPGAIKVNAADHSYPYDVQNNIILDADITGTSTNDHTYAKAFWTNGSTVYLMVESTHDAEAIVLENGGNSYRSTTFTAYPPGDTVTVDKTYYPNETQGNTKDAHLSVFEFPLSEILKLGVTGGSYAITYESEQGLGHWIYGTLKIYIPRAKVEVTKTWKDGPMDDVSIQLYRKLKDADDSTYKPVGSPFTLTTANPSKTISDLDFTDNIGRIYTYSAKEVDLGEGYVSEVNVTGPTLVNGVQVFSVAIKNTYTPPKTDIKVTKVWKDDNDTSSRPSTLTYYLYADDDTEPVRTETVNSPNWNYTFMGLPKTQLDGTLIKYSVKEAPVPGYETSIDGLTVTNTRSELTDVDVMKLWKDGDDPSGRPSMVTFNLFANGVKIDSVELTSTKSWKHTFEDLDKYDENGKLIKYTVTEDAVTGYTPTIDGLTITNLRVGKVDIPVEKFWKDDGPDGRPESVTINLLANGDEVAEKSITAAMDWKYTFSQMEKYDENGKLITYTIKEDAVEGYKSVVEGYKVTNTKVGTTDVRVSKTWLDDNAQDARPSTITIYLHADGKQVDSAELDAEGSWTYTFKDKPAYTADGKAITYTITEKAVEGYSSTVKGFEVINVRKGKTEVSVEKIWKDDDVTSERPQSILVNLLANGEEVDEMAITAAMNWTYTFKDLEKYDEMGKMIAYTITEDDVAGYTSSVNGFTITNVRSALTDIPVEKLWKDEGPEERPEFITINLLANGMKVDSMEVTAAMEWMYTFMDVPEFDENGKKITYSVTEDSISGYSGKVNGFTITNTRTGDRDIPVQKVWLDGNDPSARPESITVSLLANKTVVDTAQITKETGWTYLFEDKPIYDENGKMISYTIKEKAVDFYTSSVDGFTIINTRTGEIDIPVEKIWLDNGTRTIDKITVNLYKQVMSQPPMDRTVEIVTPSAIALVLVDTLELSADNEWKDTFMDLPEFDENGYLIEYSLEEIPVEGYSTSIMENEDGSFTITNLRTGITSVSGTKFWMDEEGTNLRPESITVELLQNGEFYKSMDVSDVEGLWAYSFKELPEFDDKGMAYVYSINEVSVPGYETTYDGFDIYNLRTGEIDIPVEKIWLDNGERDIEEVTINLYRQFANPPLTDMNTELVTPSAVYLELVETLVLSEDNMWKSTFEDLPEFDEMGYPIEYILEEEAVEGYTGSMTMNEDGSYTFTNLRTGIVDIEGVKTWYDADEADRPEFITVILMRNGEELDRMDVSEMEGTWTYSFTDLPEFDEEGIAYLYEIDELPVEGYNTIIVGYDIQNTRTGITNVNGEKTWDDLLNRPEAITINLLQNGVEIDDMVVEENEEGRWLYSFTDLPEFDEDGIPYTYTVEEDPLAGYEPTVEGYNIMNRQLRGTLRIVKTDDFDEAVEGVIFEIEDAEGLLIDTVSTDEDGIAEVVLPLGTYTITEIFAPEDYIMDDEEKIVIIDEDGETVELTVVNILEIEEVEPLPLPKPKPTLPKTGAQGSFLWYGMGAILALAGFTLLRKKKTSI</sequence>
<keyword evidence="1" id="KW-0812">Transmembrane</keyword>
<feature type="domain" description="CNA-B" evidence="3">
    <location>
        <begin position="724"/>
        <end position="805"/>
    </location>
</feature>
<accession>A0A939H9H6</accession>
<keyword evidence="6" id="KW-1185">Reference proteome</keyword>
<keyword evidence="2" id="KW-0732">Signal</keyword>
<dbReference type="InterPro" id="IPR041033">
    <property type="entry name" value="SpaA_PFL_dom_1"/>
</dbReference>
<feature type="domain" description="CNA-B" evidence="3">
    <location>
        <begin position="1103"/>
        <end position="1207"/>
    </location>
</feature>
<feature type="domain" description="SpaA-like prealbumin fold" evidence="4">
    <location>
        <begin position="1389"/>
        <end position="1473"/>
    </location>
</feature>
<dbReference type="InterPro" id="IPR013783">
    <property type="entry name" value="Ig-like_fold"/>
</dbReference>
<feature type="domain" description="CNA-B" evidence="3">
    <location>
        <begin position="635"/>
        <end position="716"/>
    </location>
</feature>
<evidence type="ECO:0000256" key="2">
    <source>
        <dbReference type="SAM" id="SignalP"/>
    </source>
</evidence>
<dbReference type="Pfam" id="PF05738">
    <property type="entry name" value="Cna_B"/>
    <property type="match status" value="13"/>
</dbReference>
<reference evidence="5" key="1">
    <citation type="submission" date="2021-03" db="EMBL/GenBank/DDBJ databases">
        <title>Proteiniclasticum marinus sp. nov., isolated from tidal flat sediment.</title>
        <authorList>
            <person name="Namirimu T."/>
            <person name="Yang J.-A."/>
            <person name="Yang S.-H."/>
            <person name="Kim Y.-J."/>
            <person name="Kwon K.K."/>
        </authorList>
    </citation>
    <scope>NUCLEOTIDE SEQUENCE</scope>
    <source>
        <strain evidence="5">SCR006</strain>
    </source>
</reference>
<organism evidence="5 6">
    <name type="scientific">Proteiniclasticum aestuarii</name>
    <dbReference type="NCBI Taxonomy" id="2817862"/>
    <lineage>
        <taxon>Bacteria</taxon>
        <taxon>Bacillati</taxon>
        <taxon>Bacillota</taxon>
        <taxon>Clostridia</taxon>
        <taxon>Eubacteriales</taxon>
        <taxon>Clostridiaceae</taxon>
        <taxon>Proteiniclasticum</taxon>
    </lineage>
</organism>